<reference evidence="2" key="2">
    <citation type="submission" date="2020-09" db="EMBL/GenBank/DDBJ databases">
        <authorList>
            <person name="Sun Q."/>
            <person name="Zhou Y."/>
        </authorList>
    </citation>
    <scope>NUCLEOTIDE SEQUENCE</scope>
    <source>
        <strain evidence="2">CGMCC 4.7278</strain>
    </source>
</reference>
<proteinExistence type="predicted"/>
<gene>
    <name evidence="2" type="ORF">GCM10011591_16500</name>
</gene>
<keyword evidence="3" id="KW-1185">Reference proteome</keyword>
<dbReference type="Proteomes" id="UP000612956">
    <property type="component" value="Unassembled WGS sequence"/>
</dbReference>
<organism evidence="2 3">
    <name type="scientific">Nocardia camponoti</name>
    <dbReference type="NCBI Taxonomy" id="1616106"/>
    <lineage>
        <taxon>Bacteria</taxon>
        <taxon>Bacillati</taxon>
        <taxon>Actinomycetota</taxon>
        <taxon>Actinomycetes</taxon>
        <taxon>Mycobacteriales</taxon>
        <taxon>Nocardiaceae</taxon>
        <taxon>Nocardia</taxon>
    </lineage>
</organism>
<protein>
    <recommendedName>
        <fullName evidence="1">DUF6875 domain-containing protein</fullName>
    </recommendedName>
</protein>
<dbReference type="Pfam" id="PF21780">
    <property type="entry name" value="DUF6875"/>
    <property type="match status" value="1"/>
</dbReference>
<evidence type="ECO:0000313" key="2">
    <source>
        <dbReference type="EMBL" id="GGK45703.1"/>
    </source>
</evidence>
<accession>A0A917QEV7</accession>
<evidence type="ECO:0000313" key="3">
    <source>
        <dbReference type="Proteomes" id="UP000612956"/>
    </source>
</evidence>
<dbReference type="InterPro" id="IPR049240">
    <property type="entry name" value="DUF6875"/>
</dbReference>
<reference evidence="2" key="1">
    <citation type="journal article" date="2014" name="Int. J. Syst. Evol. Microbiol.">
        <title>Complete genome sequence of Corynebacterium casei LMG S-19264T (=DSM 44701T), isolated from a smear-ripened cheese.</title>
        <authorList>
            <consortium name="US DOE Joint Genome Institute (JGI-PGF)"/>
            <person name="Walter F."/>
            <person name="Albersmeier A."/>
            <person name="Kalinowski J."/>
            <person name="Ruckert C."/>
        </authorList>
    </citation>
    <scope>NUCLEOTIDE SEQUENCE</scope>
    <source>
        <strain evidence="2">CGMCC 4.7278</strain>
    </source>
</reference>
<comment type="caution">
    <text evidence="2">The sequence shown here is derived from an EMBL/GenBank/DDBJ whole genome shotgun (WGS) entry which is preliminary data.</text>
</comment>
<dbReference type="AlphaFoldDB" id="A0A917QEV7"/>
<evidence type="ECO:0000259" key="1">
    <source>
        <dbReference type="Pfam" id="PF21780"/>
    </source>
</evidence>
<sequence length="225" mass="25031">MRTWTGPTTNATWSCVYDDPARWIVDHPHASAVVAWFADSLMRPDPQQGRPGPVCPFMKPAAAQHRIWIAEVEDASHKLANTIDDAFTLYRSLPTDRPPTVVTVFPDLTDTAEIDQAHAEAKDHIVAQGAMLGQFYPGCPVAGLFNADFRPLNAPTPMLVIRPMMNTDFPFLVGRREWLVAYLAKHAPGLPRKLRGQIAERMHVAEPSPDAIPELRAHFADEHAQ</sequence>
<feature type="domain" description="DUF6875" evidence="1">
    <location>
        <begin position="31"/>
        <end position="195"/>
    </location>
</feature>
<dbReference type="RefSeq" id="WP_188828335.1">
    <property type="nucleotide sequence ID" value="NZ_BMMW01000002.1"/>
</dbReference>
<dbReference type="EMBL" id="BMMW01000002">
    <property type="protein sequence ID" value="GGK45703.1"/>
    <property type="molecule type" value="Genomic_DNA"/>
</dbReference>
<name>A0A917QEV7_9NOCA</name>